<feature type="domain" description="HEPN AbiU2-like" evidence="1">
    <location>
        <begin position="27"/>
        <end position="171"/>
    </location>
</feature>
<dbReference type="InterPro" id="IPR040704">
    <property type="entry name" value="HEPN_AbiU2"/>
</dbReference>
<dbReference type="EMBL" id="JAETXX010000002">
    <property type="protein sequence ID" value="MCF8714475.1"/>
    <property type="molecule type" value="Genomic_DNA"/>
</dbReference>
<sequence length="216" mass="26077">MRAETLILKKRLSEIRDTLLELEFIKKDIKSLSESYNSQEKEILTESMFFNRLYRNYIRLFIIDIFKLIGKKEDHNIQKLLEFCKINLKRIDWENSISLQELNDLCDNLSTISTKFEQIEGLRNKYYAHNDKRKKTFKYDISLKELWEILEGLQNIFSELNLKFDNHHWYFDIQYTTPGVINNLYKFKKIRKLTLNGYGKLDSTIEIQELLKIMRG</sequence>
<accession>A0ABS9J209</accession>
<evidence type="ECO:0000259" key="1">
    <source>
        <dbReference type="Pfam" id="PF18734"/>
    </source>
</evidence>
<comment type="caution">
    <text evidence="2">The sequence shown here is derived from an EMBL/GenBank/DDBJ whole genome shotgun (WGS) entry which is preliminary data.</text>
</comment>
<evidence type="ECO:0000313" key="2">
    <source>
        <dbReference type="EMBL" id="MCF8714475.1"/>
    </source>
</evidence>
<protein>
    <recommendedName>
        <fullName evidence="1">HEPN AbiU2-like domain-containing protein</fullName>
    </recommendedName>
</protein>
<keyword evidence="3" id="KW-1185">Reference proteome</keyword>
<reference evidence="2 3" key="1">
    <citation type="submission" date="2021-01" db="EMBL/GenBank/DDBJ databases">
        <title>Genome sequencing of Joostella atrarenae M1-2 (= KCTC 23194).</title>
        <authorList>
            <person name="Zakaria M.R."/>
            <person name="Lam M.Q."/>
            <person name="Chong C.S."/>
        </authorList>
    </citation>
    <scope>NUCLEOTIDE SEQUENCE [LARGE SCALE GENOMIC DNA]</scope>
    <source>
        <strain evidence="2 3">M1-2</strain>
    </source>
</reference>
<organism evidence="2 3">
    <name type="scientific">Joostella atrarenae</name>
    <dbReference type="NCBI Taxonomy" id="679257"/>
    <lineage>
        <taxon>Bacteria</taxon>
        <taxon>Pseudomonadati</taxon>
        <taxon>Bacteroidota</taxon>
        <taxon>Flavobacteriia</taxon>
        <taxon>Flavobacteriales</taxon>
        <taxon>Flavobacteriaceae</taxon>
        <taxon>Joostella</taxon>
    </lineage>
</organism>
<evidence type="ECO:0000313" key="3">
    <source>
        <dbReference type="Proteomes" id="UP000829517"/>
    </source>
</evidence>
<proteinExistence type="predicted"/>
<dbReference type="Pfam" id="PF18734">
    <property type="entry name" value="HEPN_AbiU2"/>
    <property type="match status" value="1"/>
</dbReference>
<name>A0ABS9J209_9FLAO</name>
<gene>
    <name evidence="2" type="ORF">JM658_06480</name>
</gene>
<dbReference type="Proteomes" id="UP000829517">
    <property type="component" value="Unassembled WGS sequence"/>
</dbReference>
<dbReference type="RefSeq" id="WP_236958434.1">
    <property type="nucleotide sequence ID" value="NZ_JAETXX010000002.1"/>
</dbReference>